<gene>
    <name evidence="3" type="ORF">OHA16_05530</name>
</gene>
<dbReference type="EMBL" id="CP108110">
    <property type="protein sequence ID" value="WUQ82481.1"/>
    <property type="molecule type" value="Genomic_DNA"/>
</dbReference>
<feature type="domain" description="Helix-turn-helix" evidence="2">
    <location>
        <begin position="8"/>
        <end position="53"/>
    </location>
</feature>
<evidence type="ECO:0000256" key="1">
    <source>
        <dbReference type="SAM" id="MobiDB-lite"/>
    </source>
</evidence>
<dbReference type="InterPro" id="IPR009061">
    <property type="entry name" value="DNA-bd_dom_put_sf"/>
</dbReference>
<dbReference type="Pfam" id="PF12728">
    <property type="entry name" value="HTH_17"/>
    <property type="match status" value="1"/>
</dbReference>
<evidence type="ECO:0000313" key="4">
    <source>
        <dbReference type="Proteomes" id="UP001432222"/>
    </source>
</evidence>
<evidence type="ECO:0000313" key="3">
    <source>
        <dbReference type="EMBL" id="WUQ82481.1"/>
    </source>
</evidence>
<proteinExistence type="predicted"/>
<dbReference type="NCBIfam" id="TIGR01764">
    <property type="entry name" value="excise"/>
    <property type="match status" value="1"/>
</dbReference>
<name>A0ABZ1TU77_9ACTN</name>
<sequence>MPEHPPEYFSVEQVAELLGLHVRTVRGYVRDGRLRATRIGKQYRIARRDFDSFAGGPGSDDSDGPGGPAGAPGAEAPPPAPGPLHVEASAVVQIDAIGVREAARLSNTLLAAVSGPRGGGVPLRIETLHNEERSTLKVIVLGAPADTAELLLLIHTLTTENRHV</sequence>
<protein>
    <submittedName>
        <fullName evidence="3">Helix-turn-helix domain-containing protein</fullName>
    </submittedName>
</protein>
<organism evidence="3 4">
    <name type="scientific">Kitasatospora purpeofusca</name>
    <dbReference type="NCBI Taxonomy" id="67352"/>
    <lineage>
        <taxon>Bacteria</taxon>
        <taxon>Bacillati</taxon>
        <taxon>Actinomycetota</taxon>
        <taxon>Actinomycetes</taxon>
        <taxon>Kitasatosporales</taxon>
        <taxon>Streptomycetaceae</taxon>
        <taxon>Kitasatospora</taxon>
    </lineage>
</organism>
<dbReference type="SUPFAM" id="SSF46955">
    <property type="entry name" value="Putative DNA-binding domain"/>
    <property type="match status" value="1"/>
</dbReference>
<reference evidence="3" key="1">
    <citation type="submission" date="2022-10" db="EMBL/GenBank/DDBJ databases">
        <title>The complete genomes of actinobacterial strains from the NBC collection.</title>
        <authorList>
            <person name="Joergensen T.S."/>
            <person name="Alvarez Arevalo M."/>
            <person name="Sterndorff E.B."/>
            <person name="Faurdal D."/>
            <person name="Vuksanovic O."/>
            <person name="Mourched A.-S."/>
            <person name="Charusanti P."/>
            <person name="Shaw S."/>
            <person name="Blin K."/>
            <person name="Weber T."/>
        </authorList>
    </citation>
    <scope>NUCLEOTIDE SEQUENCE</scope>
    <source>
        <strain evidence="3">NBC_00222</strain>
    </source>
</reference>
<dbReference type="Proteomes" id="UP001432222">
    <property type="component" value="Chromosome"/>
</dbReference>
<dbReference type="InterPro" id="IPR041657">
    <property type="entry name" value="HTH_17"/>
</dbReference>
<keyword evidence="4" id="KW-1185">Reference proteome</keyword>
<dbReference type="InterPro" id="IPR010093">
    <property type="entry name" value="SinI_DNA-bd"/>
</dbReference>
<accession>A0ABZ1TU77</accession>
<evidence type="ECO:0000259" key="2">
    <source>
        <dbReference type="Pfam" id="PF12728"/>
    </source>
</evidence>
<feature type="region of interest" description="Disordered" evidence="1">
    <location>
        <begin position="50"/>
        <end position="84"/>
    </location>
</feature>
<dbReference type="RefSeq" id="WP_328953540.1">
    <property type="nucleotide sequence ID" value="NZ_CP108110.1"/>
</dbReference>